<dbReference type="CDD" id="cd04301">
    <property type="entry name" value="NAT_SF"/>
    <property type="match status" value="1"/>
</dbReference>
<protein>
    <submittedName>
        <fullName evidence="4">GNAT family N-acetyltransferase</fullName>
        <ecNumber evidence="4">2.3.-.-</ecNumber>
    </submittedName>
</protein>
<reference evidence="5" key="1">
    <citation type="journal article" date="2019" name="Int. J. Syst. Evol. Microbiol.">
        <title>The Global Catalogue of Microorganisms (GCM) 10K type strain sequencing project: providing services to taxonomists for standard genome sequencing and annotation.</title>
        <authorList>
            <consortium name="The Broad Institute Genomics Platform"/>
            <consortium name="The Broad Institute Genome Sequencing Center for Infectious Disease"/>
            <person name="Wu L."/>
            <person name="Ma J."/>
        </authorList>
    </citation>
    <scope>NUCLEOTIDE SEQUENCE [LARGE SCALE GENOMIC DNA]</scope>
    <source>
        <strain evidence="5">DT92</strain>
    </source>
</reference>
<dbReference type="EMBL" id="JBHUHY010000003">
    <property type="protein sequence ID" value="MFD2186077.1"/>
    <property type="molecule type" value="Genomic_DNA"/>
</dbReference>
<dbReference type="Gene3D" id="3.40.630.30">
    <property type="match status" value="1"/>
</dbReference>
<comment type="caution">
    <text evidence="4">The sequence shown here is derived from an EMBL/GenBank/DDBJ whole genome shotgun (WGS) entry which is preliminary data.</text>
</comment>
<dbReference type="SUPFAM" id="SSF55729">
    <property type="entry name" value="Acyl-CoA N-acyltransferases (Nat)"/>
    <property type="match status" value="1"/>
</dbReference>
<evidence type="ECO:0000313" key="5">
    <source>
        <dbReference type="Proteomes" id="UP001597344"/>
    </source>
</evidence>
<organism evidence="4 5">
    <name type="scientific">Aquimarina celericrescens</name>
    <dbReference type="NCBI Taxonomy" id="1964542"/>
    <lineage>
        <taxon>Bacteria</taxon>
        <taxon>Pseudomonadati</taxon>
        <taxon>Bacteroidota</taxon>
        <taxon>Flavobacteriia</taxon>
        <taxon>Flavobacteriales</taxon>
        <taxon>Flavobacteriaceae</taxon>
        <taxon>Aquimarina</taxon>
    </lineage>
</organism>
<dbReference type="Proteomes" id="UP001597344">
    <property type="component" value="Unassembled WGS sequence"/>
</dbReference>
<keyword evidence="1 4" id="KW-0808">Transferase</keyword>
<sequence length="128" mass="14784">MKYTITTDEQPNTIELLELYKQTSWAKNRTTEDVALMLRNTTIRTAIKTDNKLIGFGRALTDGVYRAMLDDIVVDKKYRAQGFGKIIVEELLRQLNGVEQIFLNTKPELESFYKTFGFSKCQAFTMDL</sequence>
<gene>
    <name evidence="4" type="ORF">ACFSJT_04685</name>
</gene>
<keyword evidence="5" id="KW-1185">Reference proteome</keyword>
<feature type="domain" description="N-acetyltransferase" evidence="3">
    <location>
        <begin position="3"/>
        <end position="128"/>
    </location>
</feature>
<evidence type="ECO:0000256" key="2">
    <source>
        <dbReference type="ARBA" id="ARBA00023315"/>
    </source>
</evidence>
<dbReference type="InterPro" id="IPR045039">
    <property type="entry name" value="NSI-like"/>
</dbReference>
<accession>A0ABW5AVU3</accession>
<name>A0ABW5AVU3_9FLAO</name>
<dbReference type="EC" id="2.3.-.-" evidence="4"/>
<dbReference type="PROSITE" id="PS51186">
    <property type="entry name" value="GNAT"/>
    <property type="match status" value="1"/>
</dbReference>
<proteinExistence type="predicted"/>
<dbReference type="Pfam" id="PF13508">
    <property type="entry name" value="Acetyltransf_7"/>
    <property type="match status" value="1"/>
</dbReference>
<evidence type="ECO:0000313" key="4">
    <source>
        <dbReference type="EMBL" id="MFD2186077.1"/>
    </source>
</evidence>
<dbReference type="PANTHER" id="PTHR43626:SF4">
    <property type="entry name" value="GCN5-RELATED N-ACETYLTRANSFERASE 2, CHLOROPLASTIC"/>
    <property type="match status" value="1"/>
</dbReference>
<dbReference type="RefSeq" id="WP_378319063.1">
    <property type="nucleotide sequence ID" value="NZ_JBHUHY010000003.1"/>
</dbReference>
<dbReference type="GO" id="GO:0016746">
    <property type="term" value="F:acyltransferase activity"/>
    <property type="evidence" value="ECO:0007669"/>
    <property type="project" value="UniProtKB-KW"/>
</dbReference>
<evidence type="ECO:0000256" key="1">
    <source>
        <dbReference type="ARBA" id="ARBA00022679"/>
    </source>
</evidence>
<dbReference type="PANTHER" id="PTHR43626">
    <property type="entry name" value="ACYL-COA N-ACYLTRANSFERASE"/>
    <property type="match status" value="1"/>
</dbReference>
<dbReference type="InterPro" id="IPR000182">
    <property type="entry name" value="GNAT_dom"/>
</dbReference>
<keyword evidence="2 4" id="KW-0012">Acyltransferase</keyword>
<dbReference type="InterPro" id="IPR016181">
    <property type="entry name" value="Acyl_CoA_acyltransferase"/>
</dbReference>
<evidence type="ECO:0000259" key="3">
    <source>
        <dbReference type="PROSITE" id="PS51186"/>
    </source>
</evidence>